<gene>
    <name evidence="1" type="ORF">CLEP1334_LOCUS15085</name>
</gene>
<sequence>MVTVVSAAAAHAHTRGHARVRNRAAHVHALAMARTTRKSAISRSARMSAMSAAPTAAPALIVNGLPGAMGVEIARACLRRGLPLAPFALTGPGQPAAVAIDGGQGGPPVNVQLYSPERQEELAARIRDAYGARGDRRRAHYAALFHGSAVLEDRREGRHLGEARTKVRQVVSAAWFSIQILFRAAASHL</sequence>
<proteinExistence type="predicted"/>
<organism evidence="1">
    <name type="scientific">Calcidiscus leptoporus</name>
    <dbReference type="NCBI Taxonomy" id="127549"/>
    <lineage>
        <taxon>Eukaryota</taxon>
        <taxon>Haptista</taxon>
        <taxon>Haptophyta</taxon>
        <taxon>Prymnesiophyceae</taxon>
        <taxon>Coccolithales</taxon>
        <taxon>Calcidiscaceae</taxon>
        <taxon>Calcidiscus</taxon>
    </lineage>
</organism>
<evidence type="ECO:0000313" key="1">
    <source>
        <dbReference type="EMBL" id="CAD8539802.1"/>
    </source>
</evidence>
<dbReference type="AlphaFoldDB" id="A0A7S0J372"/>
<accession>A0A7S0J372</accession>
<dbReference type="EMBL" id="HBER01030069">
    <property type="protein sequence ID" value="CAD8539802.1"/>
    <property type="molecule type" value="Transcribed_RNA"/>
</dbReference>
<reference evidence="1" key="1">
    <citation type="submission" date="2021-01" db="EMBL/GenBank/DDBJ databases">
        <authorList>
            <person name="Corre E."/>
            <person name="Pelletier E."/>
            <person name="Niang G."/>
            <person name="Scheremetjew M."/>
            <person name="Finn R."/>
            <person name="Kale V."/>
            <person name="Holt S."/>
            <person name="Cochrane G."/>
            <person name="Meng A."/>
            <person name="Brown T."/>
            <person name="Cohen L."/>
        </authorList>
    </citation>
    <scope>NUCLEOTIDE SEQUENCE</scope>
    <source>
        <strain evidence="1">RCC1130</strain>
    </source>
</reference>
<protein>
    <submittedName>
        <fullName evidence="1">Uncharacterized protein</fullName>
    </submittedName>
</protein>
<name>A0A7S0J372_9EUKA</name>